<keyword evidence="2" id="KW-1185">Reference proteome</keyword>
<reference evidence="2" key="1">
    <citation type="journal article" date="2013" name="Proc. Natl. Acad. Sci. U.S.A.">
        <title>Genome structure and metabolic features in the red seaweed Chondrus crispus shed light on evolution of the Archaeplastida.</title>
        <authorList>
            <person name="Collen J."/>
            <person name="Porcel B."/>
            <person name="Carre W."/>
            <person name="Ball S.G."/>
            <person name="Chaparro C."/>
            <person name="Tonon T."/>
            <person name="Barbeyron T."/>
            <person name="Michel G."/>
            <person name="Noel B."/>
            <person name="Valentin K."/>
            <person name="Elias M."/>
            <person name="Artiguenave F."/>
            <person name="Arun A."/>
            <person name="Aury J.M."/>
            <person name="Barbosa-Neto J.F."/>
            <person name="Bothwell J.H."/>
            <person name="Bouget F.Y."/>
            <person name="Brillet L."/>
            <person name="Cabello-Hurtado F."/>
            <person name="Capella-Gutierrez S."/>
            <person name="Charrier B."/>
            <person name="Cladiere L."/>
            <person name="Cock J.M."/>
            <person name="Coelho S.M."/>
            <person name="Colleoni C."/>
            <person name="Czjzek M."/>
            <person name="Da Silva C."/>
            <person name="Delage L."/>
            <person name="Denoeud F."/>
            <person name="Deschamps P."/>
            <person name="Dittami S.M."/>
            <person name="Gabaldon T."/>
            <person name="Gachon C.M."/>
            <person name="Groisillier A."/>
            <person name="Herve C."/>
            <person name="Jabbari K."/>
            <person name="Katinka M."/>
            <person name="Kloareg B."/>
            <person name="Kowalczyk N."/>
            <person name="Labadie K."/>
            <person name="Leblanc C."/>
            <person name="Lopez P.J."/>
            <person name="McLachlan D.H."/>
            <person name="Meslet-Cladiere L."/>
            <person name="Moustafa A."/>
            <person name="Nehr Z."/>
            <person name="Nyvall Collen P."/>
            <person name="Panaud O."/>
            <person name="Partensky F."/>
            <person name="Poulain J."/>
            <person name="Rensing S.A."/>
            <person name="Rousvoal S."/>
            <person name="Samson G."/>
            <person name="Symeonidi A."/>
            <person name="Weissenbach J."/>
            <person name="Zambounis A."/>
            <person name="Wincker P."/>
            <person name="Boyen C."/>
        </authorList>
    </citation>
    <scope>NUCLEOTIDE SEQUENCE [LARGE SCALE GENOMIC DNA]</scope>
    <source>
        <strain evidence="2">cv. Stackhouse</strain>
    </source>
</reference>
<dbReference type="Gramene" id="CDF34424">
    <property type="protein sequence ID" value="CDF34424"/>
    <property type="gene ID" value="CHC_T00003124001"/>
</dbReference>
<organism evidence="1 2">
    <name type="scientific">Chondrus crispus</name>
    <name type="common">Carrageen Irish moss</name>
    <name type="synonym">Polymorpha crispa</name>
    <dbReference type="NCBI Taxonomy" id="2769"/>
    <lineage>
        <taxon>Eukaryota</taxon>
        <taxon>Rhodophyta</taxon>
        <taxon>Florideophyceae</taxon>
        <taxon>Rhodymeniophycidae</taxon>
        <taxon>Gigartinales</taxon>
        <taxon>Gigartinaceae</taxon>
        <taxon>Chondrus</taxon>
    </lineage>
</organism>
<dbReference type="GeneID" id="17321959"/>
<dbReference type="EMBL" id="HG001692">
    <property type="protein sequence ID" value="CDF34424.1"/>
    <property type="molecule type" value="Genomic_DNA"/>
</dbReference>
<gene>
    <name evidence="1" type="ORF">CHC_T00003124001</name>
</gene>
<proteinExistence type="predicted"/>
<name>R7Q8R3_CHOCR</name>
<evidence type="ECO:0000313" key="2">
    <source>
        <dbReference type="Proteomes" id="UP000012073"/>
    </source>
</evidence>
<dbReference type="RefSeq" id="XP_005714243.1">
    <property type="nucleotide sequence ID" value="XM_005714186.1"/>
</dbReference>
<dbReference type="AlphaFoldDB" id="R7Q8R3"/>
<dbReference type="KEGG" id="ccp:CHC_T00003124001"/>
<sequence length="45" mass="5309">MLAISAARPHLVCFLRSRFPLDLSRCENTQCISLPHMRYMCKGRW</sequence>
<dbReference type="Proteomes" id="UP000012073">
    <property type="component" value="Unassembled WGS sequence"/>
</dbReference>
<accession>R7Q8R3</accession>
<evidence type="ECO:0000313" key="1">
    <source>
        <dbReference type="EMBL" id="CDF34424.1"/>
    </source>
</evidence>
<protein>
    <submittedName>
        <fullName evidence="1">Uncharacterized protein</fullName>
    </submittedName>
</protein>